<dbReference type="InterPro" id="IPR007627">
    <property type="entry name" value="RNA_pol_sigma70_r2"/>
</dbReference>
<dbReference type="InterPro" id="IPR036388">
    <property type="entry name" value="WH-like_DNA-bd_sf"/>
</dbReference>
<evidence type="ECO:0000256" key="2">
    <source>
        <dbReference type="ARBA" id="ARBA00023015"/>
    </source>
</evidence>
<protein>
    <submittedName>
        <fullName evidence="8">Sigma-70 family RNA polymerase sigma factor</fullName>
    </submittedName>
</protein>
<evidence type="ECO:0000259" key="7">
    <source>
        <dbReference type="Pfam" id="PF08281"/>
    </source>
</evidence>
<evidence type="ECO:0000313" key="8">
    <source>
        <dbReference type="EMBL" id="MPQ44717.1"/>
    </source>
</evidence>
<name>A0A6I1MRB2_9CLOT</name>
<dbReference type="Proteomes" id="UP000430345">
    <property type="component" value="Unassembled WGS sequence"/>
</dbReference>
<proteinExistence type="inferred from homology"/>
<dbReference type="Pfam" id="PF04542">
    <property type="entry name" value="Sigma70_r2"/>
    <property type="match status" value="1"/>
</dbReference>
<dbReference type="InterPro" id="IPR014284">
    <property type="entry name" value="RNA_pol_sigma-70_dom"/>
</dbReference>
<dbReference type="NCBIfam" id="TIGR02937">
    <property type="entry name" value="sigma70-ECF"/>
    <property type="match status" value="1"/>
</dbReference>
<dbReference type="OrthoDB" id="2678696at2"/>
<dbReference type="SUPFAM" id="SSF88946">
    <property type="entry name" value="Sigma2 domain of RNA polymerase sigma factors"/>
    <property type="match status" value="1"/>
</dbReference>
<dbReference type="InterPro" id="IPR013249">
    <property type="entry name" value="RNA_pol_sigma70_r4_t2"/>
</dbReference>
<reference evidence="8 9" key="1">
    <citation type="submission" date="2019-10" db="EMBL/GenBank/DDBJ databases">
        <title>The Genome Sequence of Clostridium tarantellae Isolated from Fish Brain.</title>
        <authorList>
            <person name="Bano L."/>
            <person name="Kiel M."/>
            <person name="Sales G."/>
            <person name="Doxey A.C."/>
            <person name="Mansfield M.J."/>
            <person name="Schiavone M."/>
            <person name="Rossetto O."/>
            <person name="Pirazzini M."/>
            <person name="Dobrindt U."/>
            <person name="Montecucco C."/>
        </authorList>
    </citation>
    <scope>NUCLEOTIDE SEQUENCE [LARGE SCALE GENOMIC DNA]</scope>
    <source>
        <strain evidence="8 9">DSM 3997</strain>
    </source>
</reference>
<dbReference type="InterPro" id="IPR013324">
    <property type="entry name" value="RNA_pol_sigma_r3/r4-like"/>
</dbReference>
<dbReference type="Pfam" id="PF08281">
    <property type="entry name" value="Sigma70_r4_2"/>
    <property type="match status" value="1"/>
</dbReference>
<evidence type="ECO:0000256" key="1">
    <source>
        <dbReference type="ARBA" id="ARBA00010641"/>
    </source>
</evidence>
<comment type="caution">
    <text evidence="8">The sequence shown here is derived from an EMBL/GenBank/DDBJ whole genome shotgun (WGS) entry which is preliminary data.</text>
</comment>
<accession>A0A6I1MRB2</accession>
<dbReference type="EMBL" id="WHJC01000291">
    <property type="protein sequence ID" value="MPQ44717.1"/>
    <property type="molecule type" value="Genomic_DNA"/>
</dbReference>
<keyword evidence="9" id="KW-1185">Reference proteome</keyword>
<keyword evidence="3" id="KW-0731">Sigma factor</keyword>
<keyword evidence="4" id="KW-0238">DNA-binding</keyword>
<dbReference type="GO" id="GO:0016987">
    <property type="term" value="F:sigma factor activity"/>
    <property type="evidence" value="ECO:0007669"/>
    <property type="project" value="UniProtKB-KW"/>
</dbReference>
<dbReference type="SUPFAM" id="SSF88659">
    <property type="entry name" value="Sigma3 and sigma4 domains of RNA polymerase sigma factors"/>
    <property type="match status" value="1"/>
</dbReference>
<sequence>MSCNENNYVKRLKKGKEDALEFIVDMYLPLVKGITYKVLSPLGNNGIIEECINDIFLSIWNNSNKFNGEIKDFKKWLCVIAKFKAIDYYRKEVKKQEITLDYINDLGNNSVEDEIITIENRDELLKVINTLEPLDKEIFIRKFFLGNKSQDIALALGITKASVDNRICRGKKKLKPKLIQFKLGVV</sequence>
<comment type="similarity">
    <text evidence="1">Belongs to the sigma-70 factor family. ECF subfamily.</text>
</comment>
<dbReference type="GO" id="GO:0006352">
    <property type="term" value="P:DNA-templated transcription initiation"/>
    <property type="evidence" value="ECO:0007669"/>
    <property type="project" value="InterPro"/>
</dbReference>
<dbReference type="RefSeq" id="WP_152891418.1">
    <property type="nucleotide sequence ID" value="NZ_WHJC01000291.1"/>
</dbReference>
<dbReference type="Gene3D" id="1.10.1740.10">
    <property type="match status" value="1"/>
</dbReference>
<gene>
    <name evidence="8" type="ORF">GBZ86_13320</name>
</gene>
<dbReference type="InterPro" id="IPR039425">
    <property type="entry name" value="RNA_pol_sigma-70-like"/>
</dbReference>
<dbReference type="AlphaFoldDB" id="A0A6I1MRB2"/>
<keyword evidence="2" id="KW-0805">Transcription regulation</keyword>
<dbReference type="InterPro" id="IPR013325">
    <property type="entry name" value="RNA_pol_sigma_r2"/>
</dbReference>
<keyword evidence="5" id="KW-0804">Transcription</keyword>
<dbReference type="PANTHER" id="PTHR43133:SF8">
    <property type="entry name" value="RNA POLYMERASE SIGMA FACTOR HI_1459-RELATED"/>
    <property type="match status" value="1"/>
</dbReference>
<dbReference type="PANTHER" id="PTHR43133">
    <property type="entry name" value="RNA POLYMERASE ECF-TYPE SIGMA FACTO"/>
    <property type="match status" value="1"/>
</dbReference>
<feature type="domain" description="RNA polymerase sigma factor 70 region 4 type 2" evidence="7">
    <location>
        <begin position="122"/>
        <end position="174"/>
    </location>
</feature>
<evidence type="ECO:0000256" key="5">
    <source>
        <dbReference type="ARBA" id="ARBA00023163"/>
    </source>
</evidence>
<dbReference type="GO" id="GO:0003677">
    <property type="term" value="F:DNA binding"/>
    <property type="evidence" value="ECO:0007669"/>
    <property type="project" value="UniProtKB-KW"/>
</dbReference>
<feature type="domain" description="RNA polymerase sigma-70 region 2" evidence="6">
    <location>
        <begin position="24"/>
        <end position="92"/>
    </location>
</feature>
<dbReference type="Gene3D" id="1.10.10.10">
    <property type="entry name" value="Winged helix-like DNA-binding domain superfamily/Winged helix DNA-binding domain"/>
    <property type="match status" value="1"/>
</dbReference>
<evidence type="ECO:0000313" key="9">
    <source>
        <dbReference type="Proteomes" id="UP000430345"/>
    </source>
</evidence>
<evidence type="ECO:0000256" key="4">
    <source>
        <dbReference type="ARBA" id="ARBA00023125"/>
    </source>
</evidence>
<organism evidence="8 9">
    <name type="scientific">Clostridium tarantellae</name>
    <dbReference type="NCBI Taxonomy" id="39493"/>
    <lineage>
        <taxon>Bacteria</taxon>
        <taxon>Bacillati</taxon>
        <taxon>Bacillota</taxon>
        <taxon>Clostridia</taxon>
        <taxon>Eubacteriales</taxon>
        <taxon>Clostridiaceae</taxon>
        <taxon>Clostridium</taxon>
    </lineage>
</organism>
<evidence type="ECO:0000256" key="3">
    <source>
        <dbReference type="ARBA" id="ARBA00023082"/>
    </source>
</evidence>
<evidence type="ECO:0000259" key="6">
    <source>
        <dbReference type="Pfam" id="PF04542"/>
    </source>
</evidence>